<accession>A0A8S5MG26</accession>
<protein>
    <submittedName>
        <fullName evidence="2">Uncharacterized protein</fullName>
    </submittedName>
</protein>
<sequence>MRGFRPYLLAFTFSFAGIWVYAFCFALRPLLRSPDLR</sequence>
<dbReference type="EMBL" id="BK014896">
    <property type="protein sequence ID" value="DAD81160.1"/>
    <property type="molecule type" value="Genomic_DNA"/>
</dbReference>
<keyword evidence="1" id="KW-1133">Transmembrane helix</keyword>
<proteinExistence type="predicted"/>
<evidence type="ECO:0000313" key="2">
    <source>
        <dbReference type="EMBL" id="DAD81160.1"/>
    </source>
</evidence>
<keyword evidence="1" id="KW-0472">Membrane</keyword>
<organism evidence="2">
    <name type="scientific">Siphoviridae sp. ctLAG1</name>
    <dbReference type="NCBI Taxonomy" id="2826248"/>
    <lineage>
        <taxon>Viruses</taxon>
        <taxon>Duplodnaviria</taxon>
        <taxon>Heunggongvirae</taxon>
        <taxon>Uroviricota</taxon>
        <taxon>Caudoviricetes</taxon>
    </lineage>
</organism>
<name>A0A8S5MG26_9CAUD</name>
<keyword evidence="1" id="KW-0812">Transmembrane</keyword>
<evidence type="ECO:0000256" key="1">
    <source>
        <dbReference type="SAM" id="Phobius"/>
    </source>
</evidence>
<reference evidence="2" key="1">
    <citation type="journal article" date="2021" name="Proc. Natl. Acad. Sci. U.S.A.">
        <title>A Catalog of Tens of Thousands of Viruses from Human Metagenomes Reveals Hidden Associations with Chronic Diseases.</title>
        <authorList>
            <person name="Tisza M.J."/>
            <person name="Buck C.B."/>
        </authorList>
    </citation>
    <scope>NUCLEOTIDE SEQUENCE</scope>
    <source>
        <strain evidence="2">CtLAG1</strain>
    </source>
</reference>
<feature type="transmembrane region" description="Helical" evidence="1">
    <location>
        <begin position="6"/>
        <end position="27"/>
    </location>
</feature>